<dbReference type="InterPro" id="IPR003699">
    <property type="entry name" value="QueA"/>
</dbReference>
<keyword evidence="6" id="KW-1185">Reference proteome</keyword>
<dbReference type="Gene3D" id="3.40.1780.10">
    <property type="entry name" value="QueA-like"/>
    <property type="match status" value="1"/>
</dbReference>
<dbReference type="SUPFAM" id="SSF111337">
    <property type="entry name" value="QueA-like"/>
    <property type="match status" value="1"/>
</dbReference>
<dbReference type="Proteomes" id="UP000297872">
    <property type="component" value="Unassembled WGS sequence"/>
</dbReference>
<dbReference type="PANTHER" id="PTHR30307:SF0">
    <property type="entry name" value="S-ADENOSYLMETHIONINE:TRNA RIBOSYLTRANSFERASE-ISOMERASE"/>
    <property type="match status" value="1"/>
</dbReference>
<keyword evidence="1" id="KW-0963">Cytoplasm</keyword>
<dbReference type="NCBIfam" id="NF001140">
    <property type="entry name" value="PRK00147.1"/>
    <property type="match status" value="1"/>
</dbReference>
<dbReference type="InterPro" id="IPR036100">
    <property type="entry name" value="QueA_sf"/>
</dbReference>
<dbReference type="GeneID" id="302994808"/>
<dbReference type="Gene3D" id="2.40.10.240">
    <property type="entry name" value="QueA-like"/>
    <property type="match status" value="1"/>
</dbReference>
<accession>A0A4Y8VPZ1</accession>
<proteinExistence type="predicted"/>
<dbReference type="EC" id="2.4.99.17" evidence="5"/>
<dbReference type="Pfam" id="PF02547">
    <property type="entry name" value="Queuosine_synth"/>
    <property type="match status" value="1"/>
</dbReference>
<sequence length="394" mass="44942">MKLSQFNFKLPEAQVALYPHKAKRVVKTANGERTFEVTRRDESRLMVLHKKSEKIEMYKKDAEGNDMVDAEGNPVFLQFKDIVNYFDEGDTFIFNDTKVFPARLYGTKEKTDAKIEVFLLRELNQEMRLWDVLVEPARKIRIGNKLFFDDVNEMVAEVIDNTTSRGRTLRFLYDEDGQHDVFKRSLFALGEAPLPRYIIDKRENHHATEEDMDDFQCVFAEKEGAVTAPATGLHFSRELMKKLEICGIQPAFITLHCGLGNFHEIEVEDLTKHKMDSEQMIIGKECCDLVNQTKLAGHHVCAIGTSVVKATESAVGTDGMLKEFDGWTNKFIFPPYDFGLADCMVANFYHPESPLMMSTAAFGGYDLVYSCYKKAVKNGYMFGCFGDSLLILND</sequence>
<protein>
    <submittedName>
        <fullName evidence="5">tRNA preQ1(34) S-adenosylmethionine ribosyltransferase-isomerase QueA</fullName>
        <ecNumber evidence="5">2.4.99.17</ecNumber>
    </submittedName>
</protein>
<comment type="caution">
    <text evidence="5">The sequence shown here is derived from an EMBL/GenBank/DDBJ whole genome shotgun (WGS) entry which is preliminary data.</text>
</comment>
<evidence type="ECO:0000256" key="4">
    <source>
        <dbReference type="ARBA" id="ARBA00022785"/>
    </source>
</evidence>
<dbReference type="InterPro" id="IPR042118">
    <property type="entry name" value="QueA_dom1"/>
</dbReference>
<dbReference type="NCBIfam" id="TIGR00113">
    <property type="entry name" value="queA"/>
    <property type="match status" value="1"/>
</dbReference>
<dbReference type="GO" id="GO:0008616">
    <property type="term" value="P:tRNA queuosine(34) biosynthetic process"/>
    <property type="evidence" value="ECO:0007669"/>
    <property type="project" value="UniProtKB-KW"/>
</dbReference>
<keyword evidence="2 5" id="KW-0808">Transferase</keyword>
<evidence type="ECO:0000256" key="2">
    <source>
        <dbReference type="ARBA" id="ARBA00022679"/>
    </source>
</evidence>
<organism evidence="5 6">
    <name type="scientific">Segatella hominis</name>
    <dbReference type="NCBI Taxonomy" id="2518605"/>
    <lineage>
        <taxon>Bacteria</taxon>
        <taxon>Pseudomonadati</taxon>
        <taxon>Bacteroidota</taxon>
        <taxon>Bacteroidia</taxon>
        <taxon>Bacteroidales</taxon>
        <taxon>Prevotellaceae</taxon>
        <taxon>Segatella</taxon>
    </lineage>
</organism>
<evidence type="ECO:0000256" key="1">
    <source>
        <dbReference type="ARBA" id="ARBA00022490"/>
    </source>
</evidence>
<gene>
    <name evidence="5" type="primary">queA</name>
    <name evidence="5" type="ORF">EXN75_05795</name>
</gene>
<dbReference type="RefSeq" id="WP_022111658.1">
    <property type="nucleotide sequence ID" value="NZ_CP137559.1"/>
</dbReference>
<reference evidence="5 6" key="1">
    <citation type="submission" date="2019-02" db="EMBL/GenBank/DDBJ databases">
        <title>Draft Genome Sequence of the Prevotella sp. BCRC 81118, Isolated from Human Feces.</title>
        <authorList>
            <person name="Huang C.-H."/>
        </authorList>
    </citation>
    <scope>NUCLEOTIDE SEQUENCE [LARGE SCALE GENOMIC DNA]</scope>
    <source>
        <strain evidence="5 6">BCRC 81118</strain>
    </source>
</reference>
<keyword evidence="5" id="KW-0413">Isomerase</keyword>
<keyword evidence="3" id="KW-0949">S-adenosyl-L-methionine</keyword>
<keyword evidence="5" id="KW-0328">Glycosyltransferase</keyword>
<evidence type="ECO:0000313" key="5">
    <source>
        <dbReference type="EMBL" id="TFH82624.1"/>
    </source>
</evidence>
<dbReference type="InterPro" id="IPR042119">
    <property type="entry name" value="QueA_dom2"/>
</dbReference>
<evidence type="ECO:0000313" key="6">
    <source>
        <dbReference type="Proteomes" id="UP000297872"/>
    </source>
</evidence>
<keyword evidence="4" id="KW-0671">Queuosine biosynthesis</keyword>
<dbReference type="PANTHER" id="PTHR30307">
    <property type="entry name" value="S-ADENOSYLMETHIONINE:TRNA RIBOSYLTRANSFERASE-ISOMERASE"/>
    <property type="match status" value="1"/>
</dbReference>
<name>A0A4Y8VPZ1_9BACT</name>
<evidence type="ECO:0000256" key="3">
    <source>
        <dbReference type="ARBA" id="ARBA00022691"/>
    </source>
</evidence>
<dbReference type="GO" id="GO:0051075">
    <property type="term" value="F:S-adenosylmethionine:tRNA ribosyltransferase-isomerase activity"/>
    <property type="evidence" value="ECO:0007669"/>
    <property type="project" value="UniProtKB-EC"/>
</dbReference>
<dbReference type="EMBL" id="SGVY01000011">
    <property type="protein sequence ID" value="TFH82624.1"/>
    <property type="molecule type" value="Genomic_DNA"/>
</dbReference>
<dbReference type="FunFam" id="2.40.10.240:FF:000002">
    <property type="entry name" value="S-adenosylmethionine:tRNA ribosyltransferase-isomerase"/>
    <property type="match status" value="1"/>
</dbReference>
<dbReference type="AlphaFoldDB" id="A0A4Y8VPZ1"/>
<dbReference type="OrthoDB" id="9805933at2"/>